<keyword evidence="1" id="KW-1133">Transmembrane helix</keyword>
<evidence type="ECO:0000256" key="1">
    <source>
        <dbReference type="SAM" id="Phobius"/>
    </source>
</evidence>
<dbReference type="AlphaFoldDB" id="A0A150F9A8"/>
<keyword evidence="1" id="KW-0472">Membrane</keyword>
<dbReference type="RefSeq" id="WP_061521106.1">
    <property type="nucleotide sequence ID" value="NZ_JARLZY010000005.1"/>
</dbReference>
<evidence type="ECO:0000313" key="2">
    <source>
        <dbReference type="EMBL" id="KXZ21742.1"/>
    </source>
</evidence>
<proteinExistence type="predicted"/>
<reference evidence="3" key="1">
    <citation type="submission" date="2016-02" db="EMBL/GenBank/DDBJ databases">
        <authorList>
            <person name="Dunlap C."/>
        </authorList>
    </citation>
    <scope>NUCLEOTIDE SEQUENCE [LARGE SCALE GENOMIC DNA]</scope>
    <source>
        <strain evidence="3">NRRL B-41092</strain>
    </source>
</reference>
<keyword evidence="1" id="KW-0812">Transmembrane</keyword>
<name>A0A150F9A8_9BACI</name>
<dbReference type="Proteomes" id="UP000075430">
    <property type="component" value="Unassembled WGS sequence"/>
</dbReference>
<organism evidence="2 3">
    <name type="scientific">Bacillus nakamurai</name>
    <dbReference type="NCBI Taxonomy" id="1793963"/>
    <lineage>
        <taxon>Bacteria</taxon>
        <taxon>Bacillati</taxon>
        <taxon>Bacillota</taxon>
        <taxon>Bacilli</taxon>
        <taxon>Bacillales</taxon>
        <taxon>Bacillaceae</taxon>
        <taxon>Bacillus</taxon>
    </lineage>
</organism>
<accession>A0A150F9A8</accession>
<feature type="transmembrane region" description="Helical" evidence="1">
    <location>
        <begin position="34"/>
        <end position="54"/>
    </location>
</feature>
<keyword evidence="3" id="KW-1185">Reference proteome</keyword>
<sequence length="88" mass="9454">MGIETAAGPIGRMVLQLLFSWSSFTESGVFKTGMYGGAAILLVIGLSMPAVRMFQVLGRGRRSGEPASFNRSGKPAYILMAIPSFPLW</sequence>
<dbReference type="EMBL" id="LSBA01000006">
    <property type="protein sequence ID" value="KXZ21742.1"/>
    <property type="molecule type" value="Genomic_DNA"/>
</dbReference>
<comment type="caution">
    <text evidence="2">The sequence shown here is derived from an EMBL/GenBank/DDBJ whole genome shotgun (WGS) entry which is preliminary data.</text>
</comment>
<evidence type="ECO:0000313" key="3">
    <source>
        <dbReference type="Proteomes" id="UP000075430"/>
    </source>
</evidence>
<protein>
    <submittedName>
        <fullName evidence="2">Uncharacterized protein</fullName>
    </submittedName>
</protein>
<gene>
    <name evidence="2" type="ORF">AXI58_12380</name>
</gene>